<dbReference type="PANTHER" id="PTHR24345">
    <property type="entry name" value="SERINE/THREONINE-PROTEIN KINASE PLK"/>
    <property type="match status" value="1"/>
</dbReference>
<feature type="compositionally biased region" description="Basic and acidic residues" evidence="7">
    <location>
        <begin position="655"/>
        <end position="670"/>
    </location>
</feature>
<keyword evidence="3" id="KW-0547">Nucleotide-binding</keyword>
<dbReference type="PROSITE" id="PS50011">
    <property type="entry name" value="PROTEIN_KINASE_DOM"/>
    <property type="match status" value="1"/>
</dbReference>
<dbReference type="SUPFAM" id="SSF56112">
    <property type="entry name" value="Protein kinase-like (PK-like)"/>
    <property type="match status" value="1"/>
</dbReference>
<gene>
    <name evidence="9" type="ORF">BLNAU_11645</name>
</gene>
<protein>
    <recommendedName>
        <fullName evidence="8">Protein kinase domain-containing protein</fullName>
    </recommendedName>
</protein>
<feature type="region of interest" description="Disordered" evidence="7">
    <location>
        <begin position="733"/>
        <end position="760"/>
    </location>
</feature>
<evidence type="ECO:0000256" key="6">
    <source>
        <dbReference type="SAM" id="Coils"/>
    </source>
</evidence>
<keyword evidence="4" id="KW-0418">Kinase</keyword>
<evidence type="ECO:0000313" key="9">
    <source>
        <dbReference type="EMBL" id="KAK2953360.1"/>
    </source>
</evidence>
<keyword evidence="2" id="KW-0808">Transferase</keyword>
<dbReference type="EMBL" id="JARBJD010000092">
    <property type="protein sequence ID" value="KAK2953360.1"/>
    <property type="molecule type" value="Genomic_DNA"/>
</dbReference>
<dbReference type="PANTHER" id="PTHR24345:SF0">
    <property type="entry name" value="CELL CYCLE SERINE_THREONINE-PROTEIN KINASE CDC5_MSD2"/>
    <property type="match status" value="1"/>
</dbReference>
<feature type="compositionally biased region" description="Basic and acidic residues" evidence="7">
    <location>
        <begin position="678"/>
        <end position="700"/>
    </location>
</feature>
<keyword evidence="5" id="KW-0067">ATP-binding</keyword>
<keyword evidence="1" id="KW-0723">Serine/threonine-protein kinase</keyword>
<dbReference type="Gene3D" id="2.60.120.920">
    <property type="match status" value="1"/>
</dbReference>
<evidence type="ECO:0000256" key="1">
    <source>
        <dbReference type="ARBA" id="ARBA00022527"/>
    </source>
</evidence>
<dbReference type="Pfam" id="PF00069">
    <property type="entry name" value="Pkinase"/>
    <property type="match status" value="1"/>
</dbReference>
<evidence type="ECO:0000256" key="5">
    <source>
        <dbReference type="ARBA" id="ARBA00022840"/>
    </source>
</evidence>
<proteinExistence type="predicted"/>
<reference evidence="9 10" key="1">
    <citation type="journal article" date="2022" name="bioRxiv">
        <title>Genomics of Preaxostyla Flagellates Illuminates Evolutionary Transitions and the Path Towards Mitochondrial Loss.</title>
        <authorList>
            <person name="Novak L.V.F."/>
            <person name="Treitli S.C."/>
            <person name="Pyrih J."/>
            <person name="Halakuc P."/>
            <person name="Pipaliya S.V."/>
            <person name="Vacek V."/>
            <person name="Brzon O."/>
            <person name="Soukal P."/>
            <person name="Eme L."/>
            <person name="Dacks J.B."/>
            <person name="Karnkowska A."/>
            <person name="Elias M."/>
            <person name="Hampl V."/>
        </authorList>
    </citation>
    <scope>NUCLEOTIDE SEQUENCE [LARGE SCALE GENOMIC DNA]</scope>
    <source>
        <strain evidence="9">NAU3</strain>
        <tissue evidence="9">Gut</tissue>
    </source>
</reference>
<evidence type="ECO:0000256" key="2">
    <source>
        <dbReference type="ARBA" id="ARBA00022679"/>
    </source>
</evidence>
<feature type="region of interest" description="Disordered" evidence="7">
    <location>
        <begin position="635"/>
        <end position="715"/>
    </location>
</feature>
<comment type="caution">
    <text evidence="9">The sequence shown here is derived from an EMBL/GenBank/DDBJ whole genome shotgun (WGS) entry which is preliminary data.</text>
</comment>
<dbReference type="InterPro" id="IPR011009">
    <property type="entry name" value="Kinase-like_dom_sf"/>
</dbReference>
<evidence type="ECO:0000259" key="8">
    <source>
        <dbReference type="PROSITE" id="PS50011"/>
    </source>
</evidence>
<evidence type="ECO:0000256" key="7">
    <source>
        <dbReference type="SAM" id="MobiDB-lite"/>
    </source>
</evidence>
<feature type="coiled-coil region" evidence="6">
    <location>
        <begin position="163"/>
        <end position="190"/>
    </location>
</feature>
<evidence type="ECO:0000256" key="4">
    <source>
        <dbReference type="ARBA" id="ARBA00022777"/>
    </source>
</evidence>
<keyword evidence="10" id="KW-1185">Reference proteome</keyword>
<evidence type="ECO:0000256" key="3">
    <source>
        <dbReference type="ARBA" id="ARBA00022741"/>
    </source>
</evidence>
<evidence type="ECO:0000313" key="10">
    <source>
        <dbReference type="Proteomes" id="UP001281761"/>
    </source>
</evidence>
<accession>A0ABQ9XPC4</accession>
<sequence>MTSTIGEMGTFEYNSPERLLDSKGTATPASDVWSLGVLAYRMVTGNPLFEGLTLPQLCFALTQFTESRIPTTIPASVRAVLLTMLEPNVALRASTSALLEGGLLEGMLGSSTHLSRMKSIQLASRVNEIHESLNDARVKERTMELEMEKQKLLDETQELTCRLRSLQLSLERTRSRNVELEKEEELEQRQHFLTTHTSPISIDAEDNVLSTKIEMPKLQFYKNEDENEDESSYFDVSENNITKTGVDKHENWSTTLVGEPISEGMVSAAITILAMPKSSNSEQGLMFGLVDALSRKIHSNDQLGEDVPGSIALAPRKGKLHIAFRSSEPTDIYFRVNETTKPISAPLSEGDRVVLEVDMDARPRTAVYIINGNVPLTFVSGLPPSIRFGLSMKNEGVSVRFDGMSRLKRATPLRRVNEIKWNLEDMRDSEDMYMNGLRSSVLTVQTQMPSLVFTDPSHFRVEDNIIASTGLATKENDGEVEPTWSSFFISQPISEGIVAISFTPLVTHGDFESYFGLINEMTPIPEKGQKLGEFNGTISLSSMGQLHFLTEKGQKTIDVSTGFWIGTPLIVEINLDSNPRTTQFFVDGECANAVIVGLPESVRVGFSTKDRGTQVRLDRITNLNRGSPITDQMKVIKWPTTEPPCESDPEEDLDEKVQERTSEGEEKEEKDSLDEANVDEHTSQEDGRSQKSKKDDDQRSQEINNADDEAVDDGDDADEDAAFLFEWMMQDGENEKQSDGDSDEDTDADSDLSESDSDVMDVLKVDETRKIQLPTMKLPELLFTDKSHFIIRNNVVTRTEKGEDKKGKTRPNTVLLSEPVTKGVVSVTFDVLSLAEISDETGFISIGFLDSSAAVPRFGRVLGKNVKHSVGLSTRYGFLHVNNLIKQKHNYSSLLRSKTRVVMEVNMDSTPRTVQFFVNGTAGPYYVSGLPESVRIGFSAHVMGTSLEIPSITHSTQATPLADKMKEIRWTDTAESLKERYGSRNPQIRREAEGSMPALLLHKPKLPLH</sequence>
<dbReference type="InterPro" id="IPR043136">
    <property type="entry name" value="B30.2/SPRY_sf"/>
</dbReference>
<dbReference type="InterPro" id="IPR000719">
    <property type="entry name" value="Prot_kinase_dom"/>
</dbReference>
<feature type="compositionally biased region" description="Acidic residues" evidence="7">
    <location>
        <begin position="645"/>
        <end position="654"/>
    </location>
</feature>
<dbReference type="Gene3D" id="1.10.510.10">
    <property type="entry name" value="Transferase(Phosphotransferase) domain 1"/>
    <property type="match status" value="1"/>
</dbReference>
<feature type="domain" description="Protein kinase" evidence="8">
    <location>
        <begin position="1"/>
        <end position="104"/>
    </location>
</feature>
<feature type="compositionally biased region" description="Acidic residues" evidence="7">
    <location>
        <begin position="740"/>
        <end position="759"/>
    </location>
</feature>
<feature type="compositionally biased region" description="Acidic residues" evidence="7">
    <location>
        <begin position="705"/>
        <end position="715"/>
    </location>
</feature>
<organism evidence="9 10">
    <name type="scientific">Blattamonas nauphoetae</name>
    <dbReference type="NCBI Taxonomy" id="2049346"/>
    <lineage>
        <taxon>Eukaryota</taxon>
        <taxon>Metamonada</taxon>
        <taxon>Preaxostyla</taxon>
        <taxon>Oxymonadida</taxon>
        <taxon>Blattamonas</taxon>
    </lineage>
</organism>
<keyword evidence="6" id="KW-0175">Coiled coil</keyword>
<dbReference type="Proteomes" id="UP001281761">
    <property type="component" value="Unassembled WGS sequence"/>
</dbReference>
<name>A0ABQ9XPC4_9EUKA</name>